<proteinExistence type="predicted"/>
<evidence type="ECO:0000256" key="1">
    <source>
        <dbReference type="SAM" id="MobiDB-lite"/>
    </source>
</evidence>
<feature type="compositionally biased region" description="Basic and acidic residues" evidence="1">
    <location>
        <begin position="1"/>
        <end position="21"/>
    </location>
</feature>
<reference evidence="2" key="1">
    <citation type="submission" date="2018-02" db="EMBL/GenBank/DDBJ databases">
        <authorList>
            <person name="Cohen D.B."/>
            <person name="Kent A.D."/>
        </authorList>
    </citation>
    <scope>NUCLEOTIDE SEQUENCE</scope>
</reference>
<accession>A0A2N9FHS3</accession>
<feature type="compositionally biased region" description="Basic and acidic residues" evidence="1">
    <location>
        <begin position="44"/>
        <end position="54"/>
    </location>
</feature>
<dbReference type="EMBL" id="OIVN01001143">
    <property type="protein sequence ID" value="SPC90377.1"/>
    <property type="molecule type" value="Genomic_DNA"/>
</dbReference>
<protein>
    <submittedName>
        <fullName evidence="2">Uncharacterized protein</fullName>
    </submittedName>
</protein>
<organism evidence="2">
    <name type="scientific">Fagus sylvatica</name>
    <name type="common">Beechnut</name>
    <dbReference type="NCBI Taxonomy" id="28930"/>
    <lineage>
        <taxon>Eukaryota</taxon>
        <taxon>Viridiplantae</taxon>
        <taxon>Streptophyta</taxon>
        <taxon>Embryophyta</taxon>
        <taxon>Tracheophyta</taxon>
        <taxon>Spermatophyta</taxon>
        <taxon>Magnoliopsida</taxon>
        <taxon>eudicotyledons</taxon>
        <taxon>Gunneridae</taxon>
        <taxon>Pentapetalae</taxon>
        <taxon>rosids</taxon>
        <taxon>fabids</taxon>
        <taxon>Fagales</taxon>
        <taxon>Fagaceae</taxon>
        <taxon>Fagus</taxon>
    </lineage>
</organism>
<gene>
    <name evidence="2" type="ORF">FSB_LOCUS18259</name>
</gene>
<dbReference type="AlphaFoldDB" id="A0A2N9FHS3"/>
<feature type="region of interest" description="Disordered" evidence="1">
    <location>
        <begin position="1"/>
        <end position="54"/>
    </location>
</feature>
<evidence type="ECO:0000313" key="2">
    <source>
        <dbReference type="EMBL" id="SPC90377.1"/>
    </source>
</evidence>
<name>A0A2N9FHS3_FAGSY</name>
<sequence>MIEIGAEERDGGDQCGEHNGDYDACDSSNTAAEQEPVVASEVDAAARDGGGRES</sequence>